<evidence type="ECO:0000313" key="2">
    <source>
        <dbReference type="Proteomes" id="UP001328107"/>
    </source>
</evidence>
<dbReference type="AlphaFoldDB" id="A0AAN4Z2Q4"/>
<feature type="non-terminal residue" evidence="1">
    <location>
        <position position="1"/>
    </location>
</feature>
<feature type="non-terminal residue" evidence="1">
    <location>
        <position position="92"/>
    </location>
</feature>
<protein>
    <submittedName>
        <fullName evidence="1">Uncharacterized protein</fullName>
    </submittedName>
</protein>
<dbReference type="EMBL" id="BTRK01000001">
    <property type="protein sequence ID" value="GMR32229.1"/>
    <property type="molecule type" value="Genomic_DNA"/>
</dbReference>
<dbReference type="Proteomes" id="UP001328107">
    <property type="component" value="Unassembled WGS sequence"/>
</dbReference>
<proteinExistence type="predicted"/>
<gene>
    <name evidence="1" type="ORF">PMAYCL1PPCAC_02424</name>
</gene>
<accession>A0AAN4Z2Q4</accession>
<name>A0AAN4Z2Q4_9BILA</name>
<sequence length="92" mass="10778">QKTQTDKPKKLVMPREDGDVKFKSLFDNLKKLVMPREEKEISILPYTGKESFGSLIRPALEKLRAGRGLINIERIDRIDVKVYTYQKKNEKK</sequence>
<evidence type="ECO:0000313" key="1">
    <source>
        <dbReference type="EMBL" id="GMR32229.1"/>
    </source>
</evidence>
<reference evidence="2" key="1">
    <citation type="submission" date="2022-10" db="EMBL/GenBank/DDBJ databases">
        <title>Genome assembly of Pristionchus species.</title>
        <authorList>
            <person name="Yoshida K."/>
            <person name="Sommer R.J."/>
        </authorList>
    </citation>
    <scope>NUCLEOTIDE SEQUENCE [LARGE SCALE GENOMIC DNA]</scope>
    <source>
        <strain evidence="2">RS5460</strain>
    </source>
</reference>
<keyword evidence="2" id="KW-1185">Reference proteome</keyword>
<comment type="caution">
    <text evidence="1">The sequence shown here is derived from an EMBL/GenBank/DDBJ whole genome shotgun (WGS) entry which is preliminary data.</text>
</comment>
<organism evidence="1 2">
    <name type="scientific">Pristionchus mayeri</name>
    <dbReference type="NCBI Taxonomy" id="1317129"/>
    <lineage>
        <taxon>Eukaryota</taxon>
        <taxon>Metazoa</taxon>
        <taxon>Ecdysozoa</taxon>
        <taxon>Nematoda</taxon>
        <taxon>Chromadorea</taxon>
        <taxon>Rhabditida</taxon>
        <taxon>Rhabditina</taxon>
        <taxon>Diplogasteromorpha</taxon>
        <taxon>Diplogasteroidea</taxon>
        <taxon>Neodiplogasteridae</taxon>
        <taxon>Pristionchus</taxon>
    </lineage>
</organism>